<accession>A0A0D5CIS9</accession>
<dbReference type="KEGG" id="cmh:VO01_08605"/>
<reference evidence="8 10" key="2">
    <citation type="submission" date="2018-08" db="EMBL/GenBank/DDBJ databases">
        <title>Genome Sequence of Clavibacter michiganensis Subspecies type strains, and the Atypical Peach-Colored Strains Isolated from Tomato.</title>
        <authorList>
            <person name="Osdaghi E."/>
            <person name="Portier P."/>
            <person name="Briand M."/>
            <person name="Jacques M.-A."/>
        </authorList>
    </citation>
    <scope>NUCLEOTIDE SEQUENCE [LARGE SCALE GENOMIC DNA]</scope>
    <source>
        <strain evidence="8 10">CFBP 6488</strain>
    </source>
</reference>
<dbReference type="PATRIC" id="fig|33014.5.peg.1782"/>
<evidence type="ECO:0000313" key="8">
    <source>
        <dbReference type="EMBL" id="RIJ26092.1"/>
    </source>
</evidence>
<dbReference type="Pfam" id="PF00905">
    <property type="entry name" value="Transpeptidase"/>
    <property type="match status" value="1"/>
</dbReference>
<dbReference type="SUPFAM" id="SSF56601">
    <property type="entry name" value="beta-lactamase/transpeptidase-like"/>
    <property type="match status" value="1"/>
</dbReference>
<dbReference type="GO" id="GO:0008658">
    <property type="term" value="F:penicillin binding"/>
    <property type="evidence" value="ECO:0007669"/>
    <property type="project" value="InterPro"/>
</dbReference>
<dbReference type="InterPro" id="IPR012338">
    <property type="entry name" value="Beta-lactam/transpept-like"/>
</dbReference>
<dbReference type="InterPro" id="IPR005311">
    <property type="entry name" value="PBP_dimer"/>
</dbReference>
<protein>
    <submittedName>
        <fullName evidence="8">Penicillin-binding protein 2</fullName>
    </submittedName>
    <submittedName>
        <fullName evidence="7">Peptidoglycan glycosyltransferase</fullName>
    </submittedName>
</protein>
<evidence type="ECO:0000256" key="3">
    <source>
        <dbReference type="ARBA" id="ARBA00023136"/>
    </source>
</evidence>
<dbReference type="Gene3D" id="3.30.450.330">
    <property type="match status" value="1"/>
</dbReference>
<dbReference type="InterPro" id="IPR001460">
    <property type="entry name" value="PCN-bd_Tpept"/>
</dbReference>
<dbReference type="GO" id="GO:0005886">
    <property type="term" value="C:plasma membrane"/>
    <property type="evidence" value="ECO:0007669"/>
    <property type="project" value="TreeGrafter"/>
</dbReference>
<dbReference type="Gene3D" id="3.90.1310.10">
    <property type="entry name" value="Penicillin-binding protein 2a (Domain 2)"/>
    <property type="match status" value="1"/>
</dbReference>
<keyword evidence="3" id="KW-0472">Membrane</keyword>
<dbReference type="Proteomes" id="UP000032604">
    <property type="component" value="Chromosome"/>
</dbReference>
<dbReference type="GO" id="GO:0016740">
    <property type="term" value="F:transferase activity"/>
    <property type="evidence" value="ECO:0007669"/>
    <property type="project" value="UniProtKB-KW"/>
</dbReference>
<evidence type="ECO:0000256" key="4">
    <source>
        <dbReference type="SAM" id="MobiDB-lite"/>
    </source>
</evidence>
<dbReference type="HOGENOM" id="CLU_009289_6_5_11"/>
<dbReference type="EMBL" id="CP011043">
    <property type="protein sequence ID" value="AJW79179.1"/>
    <property type="molecule type" value="Genomic_DNA"/>
</dbReference>
<keyword evidence="7" id="KW-0808">Transferase</keyword>
<dbReference type="EMBL" id="QWEA01000464">
    <property type="protein sequence ID" value="RIJ26092.1"/>
    <property type="molecule type" value="Genomic_DNA"/>
</dbReference>
<comment type="similarity">
    <text evidence="2">Belongs to the transpeptidase family.</text>
</comment>
<dbReference type="SUPFAM" id="SSF56519">
    <property type="entry name" value="Penicillin binding protein dimerisation domain"/>
    <property type="match status" value="1"/>
</dbReference>
<dbReference type="RefSeq" id="WP_045528270.1">
    <property type="nucleotide sequence ID" value="NZ_CP011043.1"/>
</dbReference>
<dbReference type="PANTHER" id="PTHR30627:SF1">
    <property type="entry name" value="PEPTIDOGLYCAN D,D-TRANSPEPTIDASE FTSI"/>
    <property type="match status" value="1"/>
</dbReference>
<proteinExistence type="inferred from homology"/>
<dbReference type="OrthoDB" id="9789078at2"/>
<organism evidence="7 9">
    <name type="scientific">Clavibacter michiganensis subsp. insidiosus</name>
    <dbReference type="NCBI Taxonomy" id="33014"/>
    <lineage>
        <taxon>Bacteria</taxon>
        <taxon>Bacillati</taxon>
        <taxon>Actinomycetota</taxon>
        <taxon>Actinomycetes</taxon>
        <taxon>Micrococcales</taxon>
        <taxon>Microbacteriaceae</taxon>
        <taxon>Clavibacter</taxon>
    </lineage>
</organism>
<reference evidence="7 9" key="1">
    <citation type="journal article" date="2015" name="Genome Announc.">
        <title>Complete Genome Sequence of Clavibacter michiganensis subsp. insidiosus R1-1 Using PacBio Single-Molecule Real-Time Technology.</title>
        <authorList>
            <person name="Lu Y."/>
            <person name="Samac D.A."/>
            <person name="Glazebrook J."/>
            <person name="Ishimaru C.A."/>
        </authorList>
    </citation>
    <scope>NUCLEOTIDE SEQUENCE [LARGE SCALE GENOMIC DNA]</scope>
    <source>
        <strain evidence="7 9">R1-1</strain>
    </source>
</reference>
<dbReference type="PANTHER" id="PTHR30627">
    <property type="entry name" value="PEPTIDOGLYCAN D,D-TRANSPEPTIDASE"/>
    <property type="match status" value="1"/>
</dbReference>
<dbReference type="Pfam" id="PF03717">
    <property type="entry name" value="PBP_dimer"/>
    <property type="match status" value="1"/>
</dbReference>
<evidence type="ECO:0000313" key="7">
    <source>
        <dbReference type="EMBL" id="AJW79179.1"/>
    </source>
</evidence>
<dbReference type="InterPro" id="IPR050515">
    <property type="entry name" value="Beta-lactam/transpept"/>
</dbReference>
<evidence type="ECO:0000259" key="6">
    <source>
        <dbReference type="Pfam" id="PF03717"/>
    </source>
</evidence>
<gene>
    <name evidence="8" type="ORF">DZF93_11190</name>
    <name evidence="7" type="ORF">VO01_08605</name>
</gene>
<dbReference type="GO" id="GO:0071555">
    <property type="term" value="P:cell wall organization"/>
    <property type="evidence" value="ECO:0007669"/>
    <property type="project" value="TreeGrafter"/>
</dbReference>
<sequence>MSTISNRRRIAFSLIAILAVLGVFVVKLIDIQVVQASELNQEALGKRAISQTLPGVRGSIYDADGKVLAGSVLRYDVTMDPSKAGDFTRTVTGDDGKPVKQDVSLADAEAQLGAITGQKPEEIDGLITGALAKDPKSLFGYVTKGVDVDAYLAIRDLKIPWIYFQAVSSRTYPNGQIAGSILGYIAGDGTIKAGLEQEYDSCLAAQDGAQTYERGADGVPIAGSTVTQKPAEDGSDVMTNIDTDLEYFAQTAVAEQAVKVGADYGHATIVEVKTGKVLAVAEYPSVDPNDVSASKPEDRNSRAFSLPFEPGSTLKAVTAAALLDSGKADAGTHVVAPYTFTRPNVKLSDSYVHPDLHFTLAGVLMDSSNTGISALGERLSASERYDYLKAFGVGEKTAIDFPGESSGLVRPWQEWDPQTNYATMFGQGLTTTALQVASIYQTIGNHGVKLPLSLVSGCKAADGTVTDQPDTTGTQVISPQAADSTVNMLETVVTDGHLSKDLTIPGYRVAAKSGTAQVAEADGKYGKNYLVSIAGLAPAEDPQYVVSISLANPDTIKSSAAAAPVFQKIMSQVLKTYRVPPSSVPSPNLPTTY</sequence>
<dbReference type="InterPro" id="IPR036138">
    <property type="entry name" value="PBP_dimer_sf"/>
</dbReference>
<evidence type="ECO:0000256" key="2">
    <source>
        <dbReference type="ARBA" id="ARBA00007171"/>
    </source>
</evidence>
<evidence type="ECO:0000256" key="1">
    <source>
        <dbReference type="ARBA" id="ARBA00004370"/>
    </source>
</evidence>
<evidence type="ECO:0000259" key="5">
    <source>
        <dbReference type="Pfam" id="PF00905"/>
    </source>
</evidence>
<dbReference type="Gene3D" id="3.40.710.10">
    <property type="entry name" value="DD-peptidase/beta-lactamase superfamily"/>
    <property type="match status" value="1"/>
</dbReference>
<dbReference type="AlphaFoldDB" id="A0A0D5CIS9"/>
<name>A0A0D5CIS9_9MICO</name>
<feature type="domain" description="Penicillin-binding protein transpeptidase" evidence="5">
    <location>
        <begin position="266"/>
        <end position="570"/>
    </location>
</feature>
<comment type="subcellular location">
    <subcellularLocation>
        <location evidence="1">Membrane</location>
    </subcellularLocation>
</comment>
<feature type="domain" description="Penicillin-binding protein dimerisation" evidence="6">
    <location>
        <begin position="54"/>
        <end position="222"/>
    </location>
</feature>
<evidence type="ECO:0000313" key="10">
    <source>
        <dbReference type="Proteomes" id="UP000266634"/>
    </source>
</evidence>
<dbReference type="Proteomes" id="UP000266634">
    <property type="component" value="Unassembled WGS sequence"/>
</dbReference>
<feature type="region of interest" description="Disordered" evidence="4">
    <location>
        <begin position="287"/>
        <end position="306"/>
    </location>
</feature>
<evidence type="ECO:0000313" key="9">
    <source>
        <dbReference type="Proteomes" id="UP000032604"/>
    </source>
</evidence>